<dbReference type="Proteomes" id="UP000175744">
    <property type="component" value="Unassembled WGS sequence"/>
</dbReference>
<dbReference type="AlphaFoldDB" id="A0A1E8EYZ7"/>
<evidence type="ECO:0000256" key="1">
    <source>
        <dbReference type="SAM" id="Phobius"/>
    </source>
</evidence>
<keyword evidence="3" id="KW-1185">Reference proteome</keyword>
<keyword evidence="1" id="KW-1133">Transmembrane helix</keyword>
<protein>
    <submittedName>
        <fullName evidence="2">Uncharacterized protein</fullName>
    </submittedName>
</protein>
<reference evidence="2 3" key="1">
    <citation type="submission" date="2016-06" db="EMBL/GenBank/DDBJ databases">
        <title>Genome sequence of Clostridium acetireducens DSM 10703.</title>
        <authorList>
            <person name="Poehlein A."/>
            <person name="Fluechter S."/>
            <person name="Duerre P."/>
            <person name="Daniel R."/>
        </authorList>
    </citation>
    <scope>NUCLEOTIDE SEQUENCE [LARGE SCALE GENOMIC DNA]</scope>
    <source>
        <strain evidence="2 3">DSM 10703</strain>
    </source>
</reference>
<gene>
    <name evidence="2" type="ORF">CLOACE_11430</name>
</gene>
<feature type="transmembrane region" description="Helical" evidence="1">
    <location>
        <begin position="6"/>
        <end position="28"/>
    </location>
</feature>
<dbReference type="RefSeq" id="WP_070110111.1">
    <property type="nucleotide sequence ID" value="NZ_LZFO01000013.1"/>
</dbReference>
<proteinExistence type="predicted"/>
<keyword evidence="1" id="KW-0812">Transmembrane</keyword>
<evidence type="ECO:0000313" key="3">
    <source>
        <dbReference type="Proteomes" id="UP000175744"/>
    </source>
</evidence>
<name>A0A1E8EYZ7_9CLOT</name>
<dbReference type="OrthoDB" id="1933462at2"/>
<comment type="caution">
    <text evidence="2">The sequence shown here is derived from an EMBL/GenBank/DDBJ whole genome shotgun (WGS) entry which is preliminary data.</text>
</comment>
<keyword evidence="1" id="KW-0472">Membrane</keyword>
<evidence type="ECO:0000313" key="2">
    <source>
        <dbReference type="EMBL" id="OFI06244.1"/>
    </source>
</evidence>
<dbReference type="EMBL" id="LZFO01000013">
    <property type="protein sequence ID" value="OFI06244.1"/>
    <property type="molecule type" value="Genomic_DNA"/>
</dbReference>
<accession>A0A1E8EYZ7</accession>
<sequence>MILTLKILAIITMTTLISVSILGIILLAKILNQKRYSNYIMEKLCQHMYLLTKKCRENKTDNE</sequence>
<organism evidence="2 3">
    <name type="scientific">Clostridium acetireducens DSM 10703</name>
    <dbReference type="NCBI Taxonomy" id="1121290"/>
    <lineage>
        <taxon>Bacteria</taxon>
        <taxon>Bacillati</taxon>
        <taxon>Bacillota</taxon>
        <taxon>Clostridia</taxon>
        <taxon>Eubacteriales</taxon>
        <taxon>Clostridiaceae</taxon>
        <taxon>Clostridium</taxon>
    </lineage>
</organism>